<dbReference type="InterPro" id="IPR003961">
    <property type="entry name" value="FN3_dom"/>
</dbReference>
<protein>
    <submittedName>
        <fullName evidence="3">Neural cell adhesion molecule L1-like protein</fullName>
    </submittedName>
</protein>
<feature type="domain" description="Fibronectin type-III" evidence="2">
    <location>
        <begin position="10"/>
        <end position="112"/>
    </location>
</feature>
<dbReference type="Pfam" id="PF00041">
    <property type="entry name" value="fn3"/>
    <property type="match status" value="1"/>
</dbReference>
<evidence type="ECO:0000313" key="3">
    <source>
        <dbReference type="EMBL" id="GFS03232.1"/>
    </source>
</evidence>
<dbReference type="SUPFAM" id="SSF49265">
    <property type="entry name" value="Fibronectin type III"/>
    <property type="match status" value="1"/>
</dbReference>
<dbReference type="SMART" id="SM00060">
    <property type="entry name" value="FN3"/>
    <property type="match status" value="1"/>
</dbReference>
<dbReference type="Gene3D" id="2.60.40.10">
    <property type="entry name" value="Immunoglobulins"/>
    <property type="match status" value="1"/>
</dbReference>
<proteinExistence type="predicted"/>
<reference evidence="3 4" key="1">
    <citation type="journal article" date="2021" name="Elife">
        <title>Chloroplast acquisition without the gene transfer in kleptoplastic sea slugs, Plakobranchus ocellatus.</title>
        <authorList>
            <person name="Maeda T."/>
            <person name="Takahashi S."/>
            <person name="Yoshida T."/>
            <person name="Shimamura S."/>
            <person name="Takaki Y."/>
            <person name="Nagai Y."/>
            <person name="Toyoda A."/>
            <person name="Suzuki Y."/>
            <person name="Arimoto A."/>
            <person name="Ishii H."/>
            <person name="Satoh N."/>
            <person name="Nishiyama T."/>
            <person name="Hasebe M."/>
            <person name="Maruyama T."/>
            <person name="Minagawa J."/>
            <person name="Obokata J."/>
            <person name="Shigenobu S."/>
        </authorList>
    </citation>
    <scope>NUCLEOTIDE SEQUENCE [LARGE SCALE GENOMIC DNA]</scope>
</reference>
<evidence type="ECO:0000259" key="2">
    <source>
        <dbReference type="PROSITE" id="PS50853"/>
    </source>
</evidence>
<evidence type="ECO:0000256" key="1">
    <source>
        <dbReference type="SAM" id="Phobius"/>
    </source>
</evidence>
<dbReference type="AlphaFoldDB" id="A0AAV4I181"/>
<sequence>MNYCPDHSLCPRNLTLKNRTNHSVKLSWRAGEFPQTRQRFLVYYNTSKGHSHTPPSEERLVTTGGHITSVVSGLAPDTTYYFRVVAVDKATGLSTKNLSCPKASVTAKTEQDEADGPDLALLVVIIAFLLVFLLIAFIVTACVYVARKLGYVSKPIRLLKTFSGTTKSKSQQLDSTVAPNETSVKAETPF</sequence>
<feature type="transmembrane region" description="Helical" evidence="1">
    <location>
        <begin position="119"/>
        <end position="146"/>
    </location>
</feature>
<keyword evidence="1" id="KW-1133">Transmembrane helix</keyword>
<dbReference type="InterPro" id="IPR036116">
    <property type="entry name" value="FN3_sf"/>
</dbReference>
<keyword evidence="1" id="KW-0472">Membrane</keyword>
<keyword evidence="1" id="KW-0812">Transmembrane</keyword>
<gene>
    <name evidence="3" type="ORF">ElyMa_002882900</name>
</gene>
<comment type="caution">
    <text evidence="3">The sequence shown here is derived from an EMBL/GenBank/DDBJ whole genome shotgun (WGS) entry which is preliminary data.</text>
</comment>
<organism evidence="3 4">
    <name type="scientific">Elysia marginata</name>
    <dbReference type="NCBI Taxonomy" id="1093978"/>
    <lineage>
        <taxon>Eukaryota</taxon>
        <taxon>Metazoa</taxon>
        <taxon>Spiralia</taxon>
        <taxon>Lophotrochozoa</taxon>
        <taxon>Mollusca</taxon>
        <taxon>Gastropoda</taxon>
        <taxon>Heterobranchia</taxon>
        <taxon>Euthyneura</taxon>
        <taxon>Panpulmonata</taxon>
        <taxon>Sacoglossa</taxon>
        <taxon>Placobranchoidea</taxon>
        <taxon>Plakobranchidae</taxon>
        <taxon>Elysia</taxon>
    </lineage>
</organism>
<evidence type="ECO:0000313" key="4">
    <source>
        <dbReference type="Proteomes" id="UP000762676"/>
    </source>
</evidence>
<keyword evidence="4" id="KW-1185">Reference proteome</keyword>
<name>A0AAV4I181_9GAST</name>
<dbReference type="CDD" id="cd00063">
    <property type="entry name" value="FN3"/>
    <property type="match status" value="1"/>
</dbReference>
<dbReference type="EMBL" id="BMAT01005965">
    <property type="protein sequence ID" value="GFS03232.1"/>
    <property type="molecule type" value="Genomic_DNA"/>
</dbReference>
<dbReference type="Proteomes" id="UP000762676">
    <property type="component" value="Unassembled WGS sequence"/>
</dbReference>
<dbReference type="InterPro" id="IPR013783">
    <property type="entry name" value="Ig-like_fold"/>
</dbReference>
<dbReference type="PROSITE" id="PS50853">
    <property type="entry name" value="FN3"/>
    <property type="match status" value="1"/>
</dbReference>
<accession>A0AAV4I181</accession>